<accession>A0A1R3KYJ1</accession>
<dbReference type="Gramene" id="OMP12156">
    <property type="protein sequence ID" value="OMP12156"/>
    <property type="gene ID" value="CCACVL1_00096"/>
</dbReference>
<proteinExistence type="predicted"/>
<feature type="region of interest" description="Disordered" evidence="1">
    <location>
        <begin position="333"/>
        <end position="387"/>
    </location>
</feature>
<dbReference type="OrthoDB" id="998417at2759"/>
<dbReference type="Pfam" id="PF10536">
    <property type="entry name" value="PMD"/>
    <property type="match status" value="1"/>
</dbReference>
<gene>
    <name evidence="3" type="ORF">CCACVL1_00096</name>
</gene>
<dbReference type="GO" id="GO:0010073">
    <property type="term" value="P:meristem maintenance"/>
    <property type="evidence" value="ECO:0007669"/>
    <property type="project" value="InterPro"/>
</dbReference>
<dbReference type="InterPro" id="IPR019557">
    <property type="entry name" value="AminoTfrase-like_pln_mobile"/>
</dbReference>
<organism evidence="3 4">
    <name type="scientific">Corchorus capsularis</name>
    <name type="common">Jute</name>
    <dbReference type="NCBI Taxonomy" id="210143"/>
    <lineage>
        <taxon>Eukaryota</taxon>
        <taxon>Viridiplantae</taxon>
        <taxon>Streptophyta</taxon>
        <taxon>Embryophyta</taxon>
        <taxon>Tracheophyta</taxon>
        <taxon>Spermatophyta</taxon>
        <taxon>Magnoliopsida</taxon>
        <taxon>eudicotyledons</taxon>
        <taxon>Gunneridae</taxon>
        <taxon>Pentapetalae</taxon>
        <taxon>rosids</taxon>
        <taxon>malvids</taxon>
        <taxon>Malvales</taxon>
        <taxon>Malvaceae</taxon>
        <taxon>Grewioideae</taxon>
        <taxon>Apeibeae</taxon>
        <taxon>Corchorus</taxon>
    </lineage>
</organism>
<dbReference type="InterPro" id="IPR044824">
    <property type="entry name" value="MAIN-like"/>
</dbReference>
<dbReference type="STRING" id="210143.A0A1R3KYJ1"/>
<keyword evidence="4" id="KW-1185">Reference proteome</keyword>
<name>A0A1R3KYJ1_COCAP</name>
<protein>
    <recommendedName>
        <fullName evidence="2">Aminotransferase-like plant mobile domain-containing protein</fullName>
    </recommendedName>
</protein>
<comment type="caution">
    <text evidence="3">The sequence shown here is derived from an EMBL/GenBank/DDBJ whole genome shotgun (WGS) entry which is preliminary data.</text>
</comment>
<feature type="region of interest" description="Disordered" evidence="1">
    <location>
        <begin position="154"/>
        <end position="177"/>
    </location>
</feature>
<dbReference type="AlphaFoldDB" id="A0A1R3KYJ1"/>
<evidence type="ECO:0000313" key="4">
    <source>
        <dbReference type="Proteomes" id="UP000188268"/>
    </source>
</evidence>
<evidence type="ECO:0000256" key="1">
    <source>
        <dbReference type="SAM" id="MobiDB-lite"/>
    </source>
</evidence>
<evidence type="ECO:0000259" key="2">
    <source>
        <dbReference type="Pfam" id="PF10536"/>
    </source>
</evidence>
<reference evidence="3 4" key="1">
    <citation type="submission" date="2013-09" db="EMBL/GenBank/DDBJ databases">
        <title>Corchorus capsularis genome sequencing.</title>
        <authorList>
            <person name="Alam M."/>
            <person name="Haque M.S."/>
            <person name="Islam M.S."/>
            <person name="Emdad E.M."/>
            <person name="Islam M.M."/>
            <person name="Ahmed B."/>
            <person name="Halim A."/>
            <person name="Hossen Q.M.M."/>
            <person name="Hossain M.Z."/>
            <person name="Ahmed R."/>
            <person name="Khan M.M."/>
            <person name="Islam R."/>
            <person name="Rashid M.M."/>
            <person name="Khan S.A."/>
            <person name="Rahman M.S."/>
            <person name="Alam M."/>
        </authorList>
    </citation>
    <scope>NUCLEOTIDE SEQUENCE [LARGE SCALE GENOMIC DNA]</scope>
    <source>
        <strain evidence="4">cv. CVL-1</strain>
        <tissue evidence="3">Whole seedling</tissue>
    </source>
</reference>
<dbReference type="PANTHER" id="PTHR46033">
    <property type="entry name" value="PROTEIN MAIN-LIKE 2"/>
    <property type="match status" value="1"/>
</dbReference>
<dbReference type="EMBL" id="AWWV01000349">
    <property type="protein sequence ID" value="OMP12156.1"/>
    <property type="molecule type" value="Genomic_DNA"/>
</dbReference>
<feature type="domain" description="Aminotransferase-like plant mobile" evidence="2">
    <location>
        <begin position="13"/>
        <end position="133"/>
    </location>
</feature>
<evidence type="ECO:0000313" key="3">
    <source>
        <dbReference type="EMBL" id="OMP12156.1"/>
    </source>
</evidence>
<sequence length="513" mass="57641">MAGKHGALWNLTGICDAILSSRYELRSNKDLLLGLVEFWCPETNTFVFPWGEATVTLEDVMILGGFSTLGESVRRPLERDLVKIEEEMGKKRSILTRNKSKKANHSSWIKHFMGEEEREYEHVAFLSLWLSRYSNWWKKCDLARKEALRGIDRNQNSSSPLALAKRNVEKSPASNKVGVKKPQNLVSKLEGCCSSFINENASKASARPKVYGRMYHNDEPHNPRMPRETVRQMQKIIKPRVSPPVQVERAKSNSKDPASMCGLRRTCSISQVFGDNISQESYATVDPELSSSMVKTQAYEEYSDTDHIPISKRLKHMLGTPSRRVVFSEASSHCRIETTDSPTSRAPQGDVRKRKFSSTVTAIRKAPTLHERQRNSPTSRIPNGCASKKRCSPIAVRRKATNMPFGGSAQRHNAGSSDQKLKRVVQEGRSAFDHATNAMEVSEHRMNVEQKRRFEGSVKGTGTESKTRIGEGIPKKSENVTFKDATAGSFQNFGLELELRLRALEEVVGISAK</sequence>
<dbReference type="Proteomes" id="UP000188268">
    <property type="component" value="Unassembled WGS sequence"/>
</dbReference>
<dbReference type="PANTHER" id="PTHR46033:SF83">
    <property type="entry name" value="PROTEIN MAINTENANCE OF MERISTEMS-LIKE"/>
    <property type="match status" value="1"/>
</dbReference>